<proteinExistence type="predicted"/>
<keyword evidence="2" id="KW-1185">Reference proteome</keyword>
<evidence type="ECO:0000313" key="2">
    <source>
        <dbReference type="Proteomes" id="UP001627154"/>
    </source>
</evidence>
<accession>A0ABD2XA88</accession>
<dbReference type="EMBL" id="JBJJXI010000037">
    <property type="protein sequence ID" value="KAL3402293.1"/>
    <property type="molecule type" value="Genomic_DNA"/>
</dbReference>
<evidence type="ECO:0000313" key="1">
    <source>
        <dbReference type="EMBL" id="KAL3402293.1"/>
    </source>
</evidence>
<comment type="caution">
    <text evidence="1">The sequence shown here is derived from an EMBL/GenBank/DDBJ whole genome shotgun (WGS) entry which is preliminary data.</text>
</comment>
<reference evidence="1 2" key="1">
    <citation type="journal article" date="2024" name="bioRxiv">
        <title>A reference genome for Trichogramma kaykai: A tiny desert-dwelling parasitoid wasp with competing sex-ratio distorters.</title>
        <authorList>
            <person name="Culotta J."/>
            <person name="Lindsey A.R."/>
        </authorList>
    </citation>
    <scope>NUCLEOTIDE SEQUENCE [LARGE SCALE GENOMIC DNA]</scope>
    <source>
        <strain evidence="1 2">KSX58</strain>
    </source>
</reference>
<dbReference type="Proteomes" id="UP001627154">
    <property type="component" value="Unassembled WGS sequence"/>
</dbReference>
<protein>
    <submittedName>
        <fullName evidence="1">Uncharacterized protein</fullName>
    </submittedName>
</protein>
<organism evidence="1 2">
    <name type="scientific">Trichogramma kaykai</name>
    <dbReference type="NCBI Taxonomy" id="54128"/>
    <lineage>
        <taxon>Eukaryota</taxon>
        <taxon>Metazoa</taxon>
        <taxon>Ecdysozoa</taxon>
        <taxon>Arthropoda</taxon>
        <taxon>Hexapoda</taxon>
        <taxon>Insecta</taxon>
        <taxon>Pterygota</taxon>
        <taxon>Neoptera</taxon>
        <taxon>Endopterygota</taxon>
        <taxon>Hymenoptera</taxon>
        <taxon>Apocrita</taxon>
        <taxon>Proctotrupomorpha</taxon>
        <taxon>Chalcidoidea</taxon>
        <taxon>Trichogrammatidae</taxon>
        <taxon>Trichogramma</taxon>
    </lineage>
</organism>
<name>A0ABD2XA88_9HYME</name>
<dbReference type="AlphaFoldDB" id="A0ABD2XA88"/>
<sequence>MHLFQVCKSTAPTYIHARESRKGSWITIESIYIPPPNHEQDQRTRLSGVCSSLHISRLSFAFARKAKRATTTTTSRYIYSC</sequence>
<gene>
    <name evidence="1" type="ORF">TKK_004813</name>
</gene>